<comment type="caution">
    <text evidence="1">The sequence shown here is derived from an EMBL/GenBank/DDBJ whole genome shotgun (WGS) entry which is preliminary data.</text>
</comment>
<name>A0ACC1MED2_9HYPO</name>
<accession>A0ACC1MED2</accession>
<dbReference type="EMBL" id="JANJQO010003424">
    <property type="protein sequence ID" value="KAJ2960279.1"/>
    <property type="molecule type" value="Genomic_DNA"/>
</dbReference>
<gene>
    <name evidence="1" type="ORF">NQ176_g11060</name>
</gene>
<keyword evidence="2" id="KW-1185">Reference proteome</keyword>
<evidence type="ECO:0000313" key="2">
    <source>
        <dbReference type="Proteomes" id="UP001143910"/>
    </source>
</evidence>
<reference evidence="1" key="1">
    <citation type="submission" date="2022-08" db="EMBL/GenBank/DDBJ databases">
        <title>Genome Sequence of Lecanicillium fungicola.</title>
        <authorList>
            <person name="Buettner E."/>
        </authorList>
    </citation>
    <scope>NUCLEOTIDE SEQUENCE</scope>
    <source>
        <strain evidence="1">Babe33</strain>
    </source>
</reference>
<dbReference type="Proteomes" id="UP001143910">
    <property type="component" value="Unassembled WGS sequence"/>
</dbReference>
<sequence>MIDCLLLLHRSARATNTSTAAADRRSKDQRWVWPWQPASLPFPFGLSLAPDAVSLRLTVVCVLFALHYGFIAAFAVAEGAYIDLPYGVMTLSLTLLCHAVDYLVVLRAASVEFLKTRGSSSPSLFARYIWTPLALLCNWRRLGTSWQIAKVPPFSRRAPSAVPSRAALIMRRLVYIAASLVVIDLCNISTVGDDAMMGQRALLSRMDQVTAEELLFRASVVVRYVLSAIAGVYLAYAVLTVVALALCLSSPAECPPMFGQLSKTYS</sequence>
<organism evidence="1 2">
    <name type="scientific">Zarea fungicola</name>
    <dbReference type="NCBI Taxonomy" id="93591"/>
    <lineage>
        <taxon>Eukaryota</taxon>
        <taxon>Fungi</taxon>
        <taxon>Dikarya</taxon>
        <taxon>Ascomycota</taxon>
        <taxon>Pezizomycotina</taxon>
        <taxon>Sordariomycetes</taxon>
        <taxon>Hypocreomycetidae</taxon>
        <taxon>Hypocreales</taxon>
        <taxon>Cordycipitaceae</taxon>
        <taxon>Zarea</taxon>
    </lineage>
</organism>
<protein>
    <submittedName>
        <fullName evidence="1">Uncharacterized protein</fullName>
    </submittedName>
</protein>
<proteinExistence type="predicted"/>
<evidence type="ECO:0000313" key="1">
    <source>
        <dbReference type="EMBL" id="KAJ2960279.1"/>
    </source>
</evidence>